<dbReference type="Proteomes" id="UP001235840">
    <property type="component" value="Unassembled WGS sequence"/>
</dbReference>
<proteinExistence type="inferred from homology"/>
<comment type="caution">
    <text evidence="7">The sequence shown here is derived from an EMBL/GenBank/DDBJ whole genome shotgun (WGS) entry which is preliminary data.</text>
</comment>
<dbReference type="EC" id="1.3.99.31" evidence="7"/>
<evidence type="ECO:0000256" key="2">
    <source>
        <dbReference type="ARBA" id="ARBA00022746"/>
    </source>
</evidence>
<evidence type="ECO:0000313" key="8">
    <source>
        <dbReference type="Proteomes" id="UP001235840"/>
    </source>
</evidence>
<dbReference type="EC" id="1.3.99.26" evidence="7"/>
<dbReference type="InterPro" id="IPR036188">
    <property type="entry name" value="FAD/NAD-bd_sf"/>
</dbReference>
<dbReference type="SUPFAM" id="SSF51905">
    <property type="entry name" value="FAD/NAD(P)-binding domain"/>
    <property type="match status" value="1"/>
</dbReference>
<dbReference type="PANTHER" id="PTHR43734">
    <property type="entry name" value="PHYTOENE DESATURASE"/>
    <property type="match status" value="1"/>
</dbReference>
<dbReference type="EMBL" id="JAUSTY010000014">
    <property type="protein sequence ID" value="MDQ0167301.1"/>
    <property type="molecule type" value="Genomic_DNA"/>
</dbReference>
<organism evidence="7 8">
    <name type="scientific">Caldalkalibacillus horti</name>
    <dbReference type="NCBI Taxonomy" id="77523"/>
    <lineage>
        <taxon>Bacteria</taxon>
        <taxon>Bacillati</taxon>
        <taxon>Bacillota</taxon>
        <taxon>Bacilli</taxon>
        <taxon>Bacillales</taxon>
        <taxon>Bacillaceae</taxon>
        <taxon>Caldalkalibacillus</taxon>
    </lineage>
</organism>
<dbReference type="PROSITE" id="PS00982">
    <property type="entry name" value="PHYTOENE_DH"/>
    <property type="match status" value="1"/>
</dbReference>
<evidence type="ECO:0000256" key="4">
    <source>
        <dbReference type="ARBA" id="ARBA00038322"/>
    </source>
</evidence>
<evidence type="ECO:0000259" key="6">
    <source>
        <dbReference type="Pfam" id="PF01593"/>
    </source>
</evidence>
<reference evidence="7 8" key="1">
    <citation type="submission" date="2023-07" db="EMBL/GenBank/DDBJ databases">
        <title>Genomic Encyclopedia of Type Strains, Phase IV (KMG-IV): sequencing the most valuable type-strain genomes for metagenomic binning, comparative biology and taxonomic classification.</title>
        <authorList>
            <person name="Goeker M."/>
        </authorList>
    </citation>
    <scope>NUCLEOTIDE SEQUENCE [LARGE SCALE GENOMIC DNA]</scope>
    <source>
        <strain evidence="7 8">DSM 12751</strain>
    </source>
</reference>
<keyword evidence="2 5" id="KW-0125">Carotenoid biosynthesis</keyword>
<evidence type="ECO:0000256" key="5">
    <source>
        <dbReference type="RuleBase" id="RU362075"/>
    </source>
</evidence>
<evidence type="ECO:0000256" key="1">
    <source>
        <dbReference type="ARBA" id="ARBA00004829"/>
    </source>
</evidence>
<dbReference type="Gene3D" id="3.50.50.60">
    <property type="entry name" value="FAD/NAD(P)-binding domain"/>
    <property type="match status" value="2"/>
</dbReference>
<sequence>MNKEKTAIVIGAGPGGLAAAMLLAGKGYKVNVFEKQAYLGGRTSQVQLGEYRFDRGPTFLMVPHLLEELFSSVDRRLDHYVKLIELDPLYRLKFGELEFSPSRHSAQTEEQIERLFPGNGQGYRRFMQEEGKKYQRVMPLLQRPFSKLQDYMAKDVFAALPKLNAVGTVYQRLGRYFTDERLKYAFSFQSKYLGMSAWECPGTFTILSYLEHKYGLFHPVGGVNQICQAMAQVIEEYDGHIHLATGVKQVLTKNKKVVGIQLENGERLEADHVVINADFSTAMNTLFAEGELKKFSPAKLAKKKYSCSTFMLYLGVNRSIHMPHHNVLFAQNYEKNVREITTTKILSEDASLYVHNPSALDPTLAPAGKSALYVLLPVPNLTADINWQEKQEQVREAVLTRLEQEPELRGISSAIEEQEILTPLDWQEKQFVYRGATFNLAHSLDQMMTLRPHNRFEELDNCWLVGGGTHPGSGLPTIFESAKISTQLILEQDRSQIQRFKKQKNVVGEEASVWR</sequence>
<keyword evidence="8" id="KW-1185">Reference proteome</keyword>
<feature type="domain" description="Amine oxidase" evidence="6">
    <location>
        <begin position="15"/>
        <end position="489"/>
    </location>
</feature>
<dbReference type="EC" id="1.3.99.28" evidence="7"/>
<dbReference type="PRINTS" id="PR00368">
    <property type="entry name" value="FADPNR"/>
</dbReference>
<comment type="similarity">
    <text evidence="4">Belongs to the carotenoid/retinoid oxidoreductase family. CrtN subfamily.</text>
</comment>
<dbReference type="NCBIfam" id="TIGR02734">
    <property type="entry name" value="crtI_fam"/>
    <property type="match status" value="1"/>
</dbReference>
<evidence type="ECO:0000313" key="7">
    <source>
        <dbReference type="EMBL" id="MDQ0167301.1"/>
    </source>
</evidence>
<dbReference type="InterPro" id="IPR014105">
    <property type="entry name" value="Carotenoid/retinoid_OxRdtase"/>
</dbReference>
<dbReference type="EC" id="1.3.99.29" evidence="7"/>
<comment type="pathway">
    <text evidence="1 5">Carotenoid biosynthesis.</text>
</comment>
<name>A0ABT9W224_9BACI</name>
<dbReference type="InterPro" id="IPR002937">
    <property type="entry name" value="Amino_oxidase"/>
</dbReference>
<dbReference type="InterPro" id="IPR008150">
    <property type="entry name" value="Phytoene_DH_bac_CS"/>
</dbReference>
<evidence type="ECO:0000256" key="3">
    <source>
        <dbReference type="ARBA" id="ARBA00023002"/>
    </source>
</evidence>
<accession>A0ABT9W224</accession>
<dbReference type="RefSeq" id="WP_307396130.1">
    <property type="nucleotide sequence ID" value="NZ_BAAADK010000014.1"/>
</dbReference>
<dbReference type="Pfam" id="PF01593">
    <property type="entry name" value="Amino_oxidase"/>
    <property type="match status" value="1"/>
</dbReference>
<dbReference type="GO" id="GO:0016491">
    <property type="term" value="F:oxidoreductase activity"/>
    <property type="evidence" value="ECO:0007669"/>
    <property type="project" value="UniProtKB-KW"/>
</dbReference>
<protein>
    <submittedName>
        <fullName evidence="7">Phytoene desaturase</fullName>
        <ecNumber evidence="7">1.3.99.26</ecNumber>
        <ecNumber evidence="7">1.3.99.28</ecNumber>
        <ecNumber evidence="7">1.3.99.29</ecNumber>
        <ecNumber evidence="7">1.3.99.31</ecNumber>
    </submittedName>
</protein>
<dbReference type="PANTHER" id="PTHR43734:SF1">
    <property type="entry name" value="PHYTOENE DESATURASE"/>
    <property type="match status" value="1"/>
</dbReference>
<keyword evidence="3 5" id="KW-0560">Oxidoreductase</keyword>
<gene>
    <name evidence="7" type="ORF">J2S11_003226</name>
</gene>